<dbReference type="EMBL" id="LGTC01000001">
    <property type="protein sequence ID" value="KNY29433.1"/>
    <property type="molecule type" value="Genomic_DNA"/>
</dbReference>
<dbReference type="RefSeq" id="WP_050753754.1">
    <property type="nucleotide sequence ID" value="NZ_JQKC01000001.1"/>
</dbReference>
<evidence type="ECO:0000313" key="4">
    <source>
        <dbReference type="EMBL" id="KNY29433.1"/>
    </source>
</evidence>
<proteinExistence type="predicted"/>
<dbReference type="Gene3D" id="3.80.10.10">
    <property type="entry name" value="Ribonuclease Inhibitor"/>
    <property type="match status" value="6"/>
</dbReference>
<evidence type="ECO:0000256" key="2">
    <source>
        <dbReference type="SAM" id="MobiDB-lite"/>
    </source>
</evidence>
<dbReference type="InterPro" id="IPR026906">
    <property type="entry name" value="LRR_5"/>
</dbReference>
<accession>A0A0L6JUD5</accession>
<dbReference type="eggNOG" id="COG3291">
    <property type="taxonomic scope" value="Bacteria"/>
</dbReference>
<dbReference type="SUPFAM" id="SSF52058">
    <property type="entry name" value="L domain-like"/>
    <property type="match status" value="2"/>
</dbReference>
<dbReference type="Pfam" id="PF13306">
    <property type="entry name" value="LRR_5"/>
    <property type="match status" value="7"/>
</dbReference>
<dbReference type="InterPro" id="IPR032675">
    <property type="entry name" value="LRR_dom_sf"/>
</dbReference>
<dbReference type="InterPro" id="IPR032774">
    <property type="entry name" value="WG_beta_rep"/>
</dbReference>
<keyword evidence="1" id="KW-0677">Repeat</keyword>
<protein>
    <submittedName>
        <fullName evidence="4">S-layer domain-containing protein</fullName>
    </submittedName>
</protein>
<comment type="caution">
    <text evidence="4">The sequence shown here is derived from an EMBL/GenBank/DDBJ whole genome shotgun (WGS) entry which is preliminary data.</text>
</comment>
<feature type="domain" description="SLH" evidence="3">
    <location>
        <begin position="1325"/>
        <end position="1382"/>
    </location>
</feature>
<sequence>MNKKLTVLFLVLVLCINQLYIPVLASSWQNFTYTEANGEITITKYTGLGVSDVTIPGTIDGKPVMAIADYIFSKGGNPASSNSETSPDNLEIRKIIIPENVRTIGNMFAYCPNLKTIDIPSTLNEIQNLPFKFINNGKLESINVSEKNNAYSSEDGVLFSKDKSILLYYPRSKKDTHYTVPLSVTAITSHSIACNNLKTIDIHENVYDIQPYSINSSNSLESINVYDENPFFTCSDGILYSKDRSRLILYPSGKSDTEFVIPSNVSIIESAAINSYNLKKITISESVSEILENNFISMQLQTIDVDINNPKFSSENGILFDKEKTKLIKYPSAKDNSVFSIPIGVEKVLKYAFAGAFKLVRVNVPGTVKAMEDMAFAACDRLEAVYFYGDAPAANNPCSSYVGSPFKYYYLKGCNGFGETWCGYPTKAIEGIKYDVISEPKFENVNIFSEGMASVLVDTKDTRLGKLRGYMDTTGKIVIEPQYREAGDFHEGVAYVKDTYSNEAKIIDKTGKVVLDSKDLIPESVSGSVYYSSATYCSEGLIGFNYSIGGCTDFYDINKNFIVGNTEDTAMWLNAFSEEVSCGWFYNIKDNTTKAGFIDKTGKITYTSNNAWFKSPTFNQSLALAGEMDSNGVPKCGFVDKSGSYAIPPKFDDVFVKYGYKAFFDGLAVVAIDSKWGAIDKTGKFVINPIWDEMYFFTDGVAPVKKDNKWGVVNTKGELIVKPVYDSLTTFSNGLALAEKNHKRYWINKNGDYLGEFKEQLDFTVNCIDDGVLFYKKDNLYGAIKIISKVSSQDFNYEESNGEITITKYIGSGASEISIPENIDGKPVTAIADYIFSKSGDVVNKIIIPENVRIVGNIFSDCPNLKSVDIPSTVVEIKNPRMTFLSNDNLESINVSVGNKNYSSEDGVLLNKDKSLLIYYPAGKKDTSYSIPLSVTKIESYSIGNRYLKIFNIHENVIEIPSNAVYNTSSLEAINASISNPFFTSSEGVLYSKDKFKLIAYPANKSGAEFIIPSYVRSIESYAIRSANLKKITVSENVYNISSNNFNSCYKLQIIDVDKNNLKYSSQDGVLFDKDKHTLIKYPEDKNDKVYSIPLGAENVIENAFVSADYLERVNVPGTVKNVGNFAFWACSNLTGVYFYGDAPDVSPLSFNSVNGKSKIYYKEGSEGFTNPWNGFAAETFEDGPFPSPTPTPTLIVQPPVNNPNPISGVPAATSTETPTATPAPTQTPATVTPATSKPTLVSATPTAKPSQVNEPLDKKPAVVAFKDIQNHWAVGQIIELVNKNAISGYEDGTFKPNNIISRAELAVIIVKVLGLKQSEGTTKFKDDKDIPYWSKAYIKTAVEAGILSGYTDNTFKANKSCSREEIVTMIMRAMKLGTSADSTNLKDAVAIQSWAKGYVSKAINLKIIKGYEDGTFKPAKSVTRAEAAVILVNALKQR</sequence>
<feature type="compositionally biased region" description="Polar residues" evidence="2">
    <location>
        <begin position="1237"/>
        <end position="1254"/>
    </location>
</feature>
<dbReference type="PANTHER" id="PTHR37841:SF1">
    <property type="entry name" value="DUF3298 DOMAIN-CONTAINING PROTEIN"/>
    <property type="match status" value="1"/>
</dbReference>
<feature type="domain" description="SLH" evidence="3">
    <location>
        <begin position="1383"/>
        <end position="1439"/>
    </location>
</feature>
<dbReference type="PATRIC" id="fig|398512.5.peg.4932"/>
<dbReference type="eggNOG" id="COG5263">
    <property type="taxonomic scope" value="Bacteria"/>
</dbReference>
<dbReference type="eggNOG" id="COG2866">
    <property type="taxonomic scope" value="Bacteria"/>
</dbReference>
<evidence type="ECO:0000256" key="1">
    <source>
        <dbReference type="ARBA" id="ARBA00022737"/>
    </source>
</evidence>
<evidence type="ECO:0000259" key="3">
    <source>
        <dbReference type="PROSITE" id="PS51272"/>
    </source>
</evidence>
<keyword evidence="5" id="KW-1185">Reference proteome</keyword>
<dbReference type="PANTHER" id="PTHR37841">
    <property type="entry name" value="GLR2918 PROTEIN"/>
    <property type="match status" value="1"/>
</dbReference>
<reference evidence="5" key="1">
    <citation type="submission" date="2015-07" db="EMBL/GenBank/DDBJ databases">
        <title>Near-Complete Genome Sequence of the Cellulolytic Bacterium Bacteroides (Pseudobacteroides) cellulosolvens ATCC 35603.</title>
        <authorList>
            <person name="Dassa B."/>
            <person name="Utturkar S.M."/>
            <person name="Klingeman D.M."/>
            <person name="Hurt R.A."/>
            <person name="Keller M."/>
            <person name="Xu J."/>
            <person name="Reddy Y.H.K."/>
            <person name="Borovok I."/>
            <person name="Grinberg I.R."/>
            <person name="Lamed R."/>
            <person name="Zhivin O."/>
            <person name="Bayer E.A."/>
            <person name="Brown S.D."/>
        </authorList>
    </citation>
    <scope>NUCLEOTIDE SEQUENCE [LARGE SCALE GENOMIC DNA]</scope>
    <source>
        <strain evidence="5">DSM 2933</strain>
    </source>
</reference>
<dbReference type="Pfam" id="PF14903">
    <property type="entry name" value="WG_beta_rep"/>
    <property type="match status" value="3"/>
</dbReference>
<dbReference type="Pfam" id="PF00395">
    <property type="entry name" value="SLH"/>
    <property type="match status" value="3"/>
</dbReference>
<dbReference type="Proteomes" id="UP000036923">
    <property type="component" value="Unassembled WGS sequence"/>
</dbReference>
<dbReference type="OrthoDB" id="210273at2"/>
<gene>
    <name evidence="4" type="ORF">Bccel_4707</name>
</gene>
<dbReference type="PROSITE" id="PS51272">
    <property type="entry name" value="SLH"/>
    <property type="match status" value="3"/>
</dbReference>
<feature type="compositionally biased region" description="Low complexity" evidence="2">
    <location>
        <begin position="1211"/>
        <end position="1236"/>
    </location>
</feature>
<dbReference type="InterPro" id="IPR001119">
    <property type="entry name" value="SLH_dom"/>
</dbReference>
<evidence type="ECO:0000313" key="5">
    <source>
        <dbReference type="Proteomes" id="UP000036923"/>
    </source>
</evidence>
<name>A0A0L6JUD5_9FIRM</name>
<feature type="domain" description="SLH" evidence="3">
    <location>
        <begin position="1261"/>
        <end position="1324"/>
    </location>
</feature>
<feature type="region of interest" description="Disordered" evidence="2">
    <location>
        <begin position="1205"/>
        <end position="1255"/>
    </location>
</feature>
<organism evidence="4 5">
    <name type="scientific">Pseudobacteroides cellulosolvens ATCC 35603 = DSM 2933</name>
    <dbReference type="NCBI Taxonomy" id="398512"/>
    <lineage>
        <taxon>Bacteria</taxon>
        <taxon>Bacillati</taxon>
        <taxon>Bacillota</taxon>
        <taxon>Clostridia</taxon>
        <taxon>Eubacteriales</taxon>
        <taxon>Oscillospiraceae</taxon>
        <taxon>Pseudobacteroides</taxon>
    </lineage>
</organism>
<dbReference type="STRING" id="398512.Bccel_4707"/>